<gene>
    <name evidence="1" type="ORF">MPH_14120</name>
</gene>
<protein>
    <submittedName>
        <fullName evidence="1">Restless-like transposase</fullName>
    </submittedName>
</protein>
<comment type="caution">
    <text evidence="1">The sequence shown here is derived from an EMBL/GenBank/DDBJ whole genome shotgun (WGS) entry which is preliminary data.</text>
</comment>
<evidence type="ECO:0000313" key="2">
    <source>
        <dbReference type="Proteomes" id="UP000007129"/>
    </source>
</evidence>
<dbReference type="EMBL" id="AHHD01000958">
    <property type="protein sequence ID" value="EKG08932.1"/>
    <property type="molecule type" value="Genomic_DNA"/>
</dbReference>
<dbReference type="OrthoDB" id="3941648at2759"/>
<evidence type="ECO:0000313" key="1">
    <source>
        <dbReference type="EMBL" id="EKG08932.1"/>
    </source>
</evidence>
<name>K2R7P1_MACPH</name>
<sequence length="194" mass="21863">MSSDISSRAASILPTTSTPSTPLHFDAVIRTEYVEITEEAHSGRKRRKRSKIQYTYIICSSWGSHHRTNAIKHVNSRHPVPISSAQSSRTTLAPTRDISTIFTPISSPNGLRNSFNQQAYKEAIIGLLTRRRMPFSAVEWSEMKDLALACNPAIEDLLITSRRSAVRYIALNYRLYKEQIENSLSTALSPIHFS</sequence>
<reference evidence="1 2" key="1">
    <citation type="journal article" date="2012" name="BMC Genomics">
        <title>Tools to kill: Genome of one of the most destructive plant pathogenic fungi Macrophomina phaseolina.</title>
        <authorList>
            <person name="Islam M.S."/>
            <person name="Haque M.S."/>
            <person name="Islam M.M."/>
            <person name="Emdad E.M."/>
            <person name="Halim A."/>
            <person name="Hossen Q.M.M."/>
            <person name="Hossain M.Z."/>
            <person name="Ahmed B."/>
            <person name="Rahim S."/>
            <person name="Rahman M.S."/>
            <person name="Alam M.M."/>
            <person name="Hou S."/>
            <person name="Wan X."/>
            <person name="Saito J.A."/>
            <person name="Alam M."/>
        </authorList>
    </citation>
    <scope>NUCLEOTIDE SEQUENCE [LARGE SCALE GENOMIC DNA]</scope>
    <source>
        <strain evidence="1 2">MS6</strain>
    </source>
</reference>
<dbReference type="VEuPathDB" id="FungiDB:MPH_14120"/>
<organism evidence="1 2">
    <name type="scientific">Macrophomina phaseolina (strain MS6)</name>
    <name type="common">Charcoal rot fungus</name>
    <dbReference type="NCBI Taxonomy" id="1126212"/>
    <lineage>
        <taxon>Eukaryota</taxon>
        <taxon>Fungi</taxon>
        <taxon>Dikarya</taxon>
        <taxon>Ascomycota</taxon>
        <taxon>Pezizomycotina</taxon>
        <taxon>Dothideomycetes</taxon>
        <taxon>Dothideomycetes incertae sedis</taxon>
        <taxon>Botryosphaeriales</taxon>
        <taxon>Botryosphaeriaceae</taxon>
        <taxon>Macrophomina</taxon>
    </lineage>
</organism>
<accession>K2R7P1</accession>
<dbReference type="HOGENOM" id="CLU_085594_0_0_1"/>
<dbReference type="AlphaFoldDB" id="K2R7P1"/>
<proteinExistence type="predicted"/>
<feature type="non-terminal residue" evidence="1">
    <location>
        <position position="194"/>
    </location>
</feature>
<dbReference type="InParanoid" id="K2R7P1"/>
<dbReference type="Proteomes" id="UP000007129">
    <property type="component" value="Unassembled WGS sequence"/>
</dbReference>